<dbReference type="SUPFAM" id="SSF160996">
    <property type="entry name" value="HI0933 insert domain-like"/>
    <property type="match status" value="1"/>
</dbReference>
<proteinExistence type="predicted"/>
<dbReference type="Gene3D" id="2.40.30.10">
    <property type="entry name" value="Translation factors"/>
    <property type="match status" value="1"/>
</dbReference>
<dbReference type="OrthoDB" id="9773233at2"/>
<dbReference type="Pfam" id="PF22780">
    <property type="entry name" value="HI0933_like_1st"/>
    <property type="match status" value="1"/>
</dbReference>
<evidence type="ECO:0000256" key="2">
    <source>
        <dbReference type="ARBA" id="ARBA00022630"/>
    </source>
</evidence>
<feature type="domain" description="RsdA/BaiN/AoA(So)-like insert" evidence="5">
    <location>
        <begin position="192"/>
        <end position="351"/>
    </location>
</feature>
<dbReference type="InterPro" id="IPR057661">
    <property type="entry name" value="RsdA/BaiN/AoA(So)_Rossmann"/>
</dbReference>
<dbReference type="RefSeq" id="WP_106010650.1">
    <property type="nucleotide sequence ID" value="NZ_JALCQO010000004.1"/>
</dbReference>
<evidence type="ECO:0000313" key="6">
    <source>
        <dbReference type="EMBL" id="PRR81536.1"/>
    </source>
</evidence>
<dbReference type="Pfam" id="PF03486">
    <property type="entry name" value="HI0933_like"/>
    <property type="match status" value="1"/>
</dbReference>
<evidence type="ECO:0000256" key="1">
    <source>
        <dbReference type="ARBA" id="ARBA00001974"/>
    </source>
</evidence>
<evidence type="ECO:0000313" key="7">
    <source>
        <dbReference type="Proteomes" id="UP000237798"/>
    </source>
</evidence>
<dbReference type="PANTHER" id="PTHR42887">
    <property type="entry name" value="OS12G0638800 PROTEIN"/>
    <property type="match status" value="1"/>
</dbReference>
<dbReference type="NCBIfam" id="TIGR00275">
    <property type="entry name" value="aminoacetone oxidase family FAD-binding enzyme"/>
    <property type="match status" value="1"/>
</dbReference>
<dbReference type="InterPro" id="IPR055178">
    <property type="entry name" value="RsdA/BaiN/AoA(So)-like_dom"/>
</dbReference>
<dbReference type="InterPro" id="IPR023166">
    <property type="entry name" value="BaiN-like_dom_sf"/>
</dbReference>
<protein>
    <submittedName>
        <fullName evidence="6">Dihydrolipoamide dehydrogenase</fullName>
    </submittedName>
</protein>
<keyword evidence="3" id="KW-0274">FAD</keyword>
<sequence length="407" mass="44917">MAKVIVVGGGPSGMMAAIAAAKNNNDVTIIEKNEKLGKKMFISGKGRCNITSSKYIDEFFDYIPGNPNFLYSALYSFTNEDTVNFFNELGVKLKVERGDRIFPESNKSSDLIQAMKRQLVKEKVSIKLNSRVKKFICSDEVISSAVLEDDSTVEGEYFILCTGGASYPQTGSTGDGYKIAQKLGHSITTLNPALVPIEIDESWVKKLQGLSLRNVTLSIVDSKSNILYEEFGEMLFTHFGISGPIVLSASRAVKQNTNLKAVVNLKPALQFEQLDKRLQRDFLKYSNKDFKNSLDDLLPKKLTELIVDLSNIVPDKKCNSITKKERLHLVNLLQNFSMSVKGLRPISEAIVTSGGVNVKEVDPSTMRSMIVSNLYFAGELLDVDAYTGGFNMQIALSTGFLAGIQIK</sequence>
<dbReference type="Gene3D" id="1.10.8.260">
    <property type="entry name" value="HI0933 insert domain-like"/>
    <property type="match status" value="1"/>
</dbReference>
<dbReference type="SUPFAM" id="SSF51905">
    <property type="entry name" value="FAD/NAD(P)-binding domain"/>
    <property type="match status" value="1"/>
</dbReference>
<comment type="cofactor">
    <cofactor evidence="1">
        <name>FAD</name>
        <dbReference type="ChEBI" id="CHEBI:57692"/>
    </cofactor>
</comment>
<dbReference type="PANTHER" id="PTHR42887:SF2">
    <property type="entry name" value="OS12G0638800 PROTEIN"/>
    <property type="match status" value="1"/>
</dbReference>
<dbReference type="Gene3D" id="3.50.50.60">
    <property type="entry name" value="FAD/NAD(P)-binding domain"/>
    <property type="match status" value="1"/>
</dbReference>
<dbReference type="InterPro" id="IPR036188">
    <property type="entry name" value="FAD/NAD-bd_sf"/>
</dbReference>
<dbReference type="AlphaFoldDB" id="A0A2T0BCB5"/>
<gene>
    <name evidence="6" type="ORF">CLLU_30930</name>
</gene>
<evidence type="ECO:0000256" key="3">
    <source>
        <dbReference type="ARBA" id="ARBA00022827"/>
    </source>
</evidence>
<keyword evidence="2" id="KW-0285">Flavoprotein</keyword>
<feature type="domain" description="RsdA/BaiN/AoA(So)-like Rossmann fold-like" evidence="4">
    <location>
        <begin position="3"/>
        <end position="403"/>
    </location>
</feature>
<dbReference type="EMBL" id="PVXP01000068">
    <property type="protein sequence ID" value="PRR81536.1"/>
    <property type="molecule type" value="Genomic_DNA"/>
</dbReference>
<dbReference type="InterPro" id="IPR004792">
    <property type="entry name" value="BaiN-like"/>
</dbReference>
<accession>A0A2T0BCB5</accession>
<reference evidence="6 7" key="1">
    <citation type="submission" date="2018-03" db="EMBL/GenBank/DDBJ databases">
        <title>Genome sequence of Clostridium luticellarii DSM 29923.</title>
        <authorList>
            <person name="Poehlein A."/>
            <person name="Daniel R."/>
        </authorList>
    </citation>
    <scope>NUCLEOTIDE SEQUENCE [LARGE SCALE GENOMIC DNA]</scope>
    <source>
        <strain evidence="6 7">DSM 29923</strain>
    </source>
</reference>
<evidence type="ECO:0000259" key="4">
    <source>
        <dbReference type="Pfam" id="PF03486"/>
    </source>
</evidence>
<dbReference type="Proteomes" id="UP000237798">
    <property type="component" value="Unassembled WGS sequence"/>
</dbReference>
<comment type="caution">
    <text evidence="6">The sequence shown here is derived from an EMBL/GenBank/DDBJ whole genome shotgun (WGS) entry which is preliminary data.</text>
</comment>
<keyword evidence="7" id="KW-1185">Reference proteome</keyword>
<name>A0A2T0BCB5_9CLOT</name>
<evidence type="ECO:0000259" key="5">
    <source>
        <dbReference type="Pfam" id="PF22780"/>
    </source>
</evidence>
<organism evidence="6 7">
    <name type="scientific">Clostridium luticellarii</name>
    <dbReference type="NCBI Taxonomy" id="1691940"/>
    <lineage>
        <taxon>Bacteria</taxon>
        <taxon>Bacillati</taxon>
        <taxon>Bacillota</taxon>
        <taxon>Clostridia</taxon>
        <taxon>Eubacteriales</taxon>
        <taxon>Clostridiaceae</taxon>
        <taxon>Clostridium</taxon>
    </lineage>
</organism>